<feature type="domain" description="Xylose isomerase-like TIM barrel" evidence="1">
    <location>
        <begin position="20"/>
        <end position="246"/>
    </location>
</feature>
<reference evidence="2" key="1">
    <citation type="submission" date="2020-08" db="EMBL/GenBank/DDBJ databases">
        <title>Paracoccus amoyensis sp. nov., isolated from the surface seawater at coast of Xiamen, Fujian.</title>
        <authorList>
            <person name="Lyu L."/>
        </authorList>
    </citation>
    <scope>NUCLEOTIDE SEQUENCE</scope>
    <source>
        <strain evidence="2">11-3</strain>
    </source>
</reference>
<dbReference type="PANTHER" id="PTHR12110:SF41">
    <property type="entry name" value="INOSOSE DEHYDRATASE"/>
    <property type="match status" value="1"/>
</dbReference>
<dbReference type="InterPro" id="IPR036237">
    <property type="entry name" value="Xyl_isomerase-like_sf"/>
</dbReference>
<dbReference type="InterPro" id="IPR050312">
    <property type="entry name" value="IolE/XylAMocC-like"/>
</dbReference>
<dbReference type="Gene3D" id="3.20.20.150">
    <property type="entry name" value="Divalent-metal-dependent TIM barrel enzymes"/>
    <property type="match status" value="1"/>
</dbReference>
<dbReference type="InterPro" id="IPR013022">
    <property type="entry name" value="Xyl_isomerase-like_TIM-brl"/>
</dbReference>
<accession>A0A926JCY8</accession>
<gene>
    <name evidence="2" type="ORF">H4P12_11945</name>
</gene>
<protein>
    <submittedName>
        <fullName evidence="2">Sugar phosphate isomerase/epimerase</fullName>
    </submittedName>
</protein>
<dbReference type="EMBL" id="JACOQL010000003">
    <property type="protein sequence ID" value="MBC9247405.1"/>
    <property type="molecule type" value="Genomic_DNA"/>
</dbReference>
<dbReference type="Pfam" id="PF01261">
    <property type="entry name" value="AP_endonuc_2"/>
    <property type="match status" value="1"/>
</dbReference>
<evidence type="ECO:0000259" key="1">
    <source>
        <dbReference type="Pfam" id="PF01261"/>
    </source>
</evidence>
<dbReference type="Proteomes" id="UP000608594">
    <property type="component" value="Unassembled WGS sequence"/>
</dbReference>
<dbReference type="SUPFAM" id="SSF51658">
    <property type="entry name" value="Xylose isomerase-like"/>
    <property type="match status" value="1"/>
</dbReference>
<comment type="caution">
    <text evidence="2">The sequence shown here is derived from an EMBL/GenBank/DDBJ whole genome shotgun (WGS) entry which is preliminary data.</text>
</comment>
<sequence>MDISFQLYSARNFTPWEDVVRKLADLGYTQVEGFGGVYEDPAGFRANLDAVGLSMASGHFSIDMLENDLPTALSIAKTLGMKRIYCPYLMPDQRPTDSAGWADFAQRLAVVGENVRAAGYPFGWHNHDFEFEVLEDGGIPMQIILDNAPDIGWEADIAWIVRGGADPMDWIARHGDRITAAHVKDIAPDGDNLDQDGWADVGHGTLPWAELMAALRKAGCDLFVVEHDNPSDVDRFARQSIASIRSF</sequence>
<dbReference type="PANTHER" id="PTHR12110">
    <property type="entry name" value="HYDROXYPYRUVATE ISOMERASE"/>
    <property type="match status" value="1"/>
</dbReference>
<proteinExistence type="predicted"/>
<name>A0A926JCY8_9RHOB</name>
<dbReference type="AlphaFoldDB" id="A0A926JCY8"/>
<evidence type="ECO:0000313" key="3">
    <source>
        <dbReference type="Proteomes" id="UP000608594"/>
    </source>
</evidence>
<evidence type="ECO:0000313" key="2">
    <source>
        <dbReference type="EMBL" id="MBC9247405.1"/>
    </source>
</evidence>
<dbReference type="GO" id="GO:0016853">
    <property type="term" value="F:isomerase activity"/>
    <property type="evidence" value="ECO:0007669"/>
    <property type="project" value="UniProtKB-KW"/>
</dbReference>
<organism evidence="2 3">
    <name type="scientific">Paracoccus amoyensis</name>
    <dbReference type="NCBI Taxonomy" id="2760093"/>
    <lineage>
        <taxon>Bacteria</taxon>
        <taxon>Pseudomonadati</taxon>
        <taxon>Pseudomonadota</taxon>
        <taxon>Alphaproteobacteria</taxon>
        <taxon>Rhodobacterales</taxon>
        <taxon>Paracoccaceae</taxon>
        <taxon>Paracoccus</taxon>
    </lineage>
</organism>
<keyword evidence="3" id="KW-1185">Reference proteome</keyword>
<keyword evidence="2" id="KW-0413">Isomerase</keyword>